<evidence type="ECO:0000313" key="2">
    <source>
        <dbReference type="Proteomes" id="UP001497623"/>
    </source>
</evidence>
<keyword evidence="2" id="KW-1185">Reference proteome</keyword>
<proteinExistence type="predicted"/>
<protein>
    <recommendedName>
        <fullName evidence="3">Maturase K</fullName>
    </recommendedName>
</protein>
<reference evidence="1 2" key="1">
    <citation type="submission" date="2024-05" db="EMBL/GenBank/DDBJ databases">
        <authorList>
            <person name="Wallberg A."/>
        </authorList>
    </citation>
    <scope>NUCLEOTIDE SEQUENCE [LARGE SCALE GENOMIC DNA]</scope>
</reference>
<evidence type="ECO:0000313" key="1">
    <source>
        <dbReference type="EMBL" id="CAL4118025.1"/>
    </source>
</evidence>
<accession>A0AAV2RB01</accession>
<dbReference type="AlphaFoldDB" id="A0AAV2RB01"/>
<comment type="caution">
    <text evidence="1">The sequence shown here is derived from an EMBL/GenBank/DDBJ whole genome shotgun (WGS) entry which is preliminary data.</text>
</comment>
<dbReference type="Proteomes" id="UP001497623">
    <property type="component" value="Unassembled WGS sequence"/>
</dbReference>
<organism evidence="1 2">
    <name type="scientific">Meganyctiphanes norvegica</name>
    <name type="common">Northern krill</name>
    <name type="synonym">Thysanopoda norvegica</name>
    <dbReference type="NCBI Taxonomy" id="48144"/>
    <lineage>
        <taxon>Eukaryota</taxon>
        <taxon>Metazoa</taxon>
        <taxon>Ecdysozoa</taxon>
        <taxon>Arthropoda</taxon>
        <taxon>Crustacea</taxon>
        <taxon>Multicrustacea</taxon>
        <taxon>Malacostraca</taxon>
        <taxon>Eumalacostraca</taxon>
        <taxon>Eucarida</taxon>
        <taxon>Euphausiacea</taxon>
        <taxon>Euphausiidae</taxon>
        <taxon>Meganyctiphanes</taxon>
    </lineage>
</organism>
<dbReference type="EMBL" id="CAXKWB010017124">
    <property type="protein sequence ID" value="CAL4118025.1"/>
    <property type="molecule type" value="Genomic_DNA"/>
</dbReference>
<gene>
    <name evidence="1" type="ORF">MNOR_LOCUS21340</name>
</gene>
<evidence type="ECO:0008006" key="3">
    <source>
        <dbReference type="Google" id="ProtNLM"/>
    </source>
</evidence>
<sequence length="100" mass="11452">MYNVLASSVFLKKIEIRLSSLFSPAIKELSILYILILSPTGNHYWIYHIFLSSFICKPKDRILHVSNLFNVFVDNFDKIPSFLIATNIDRGLTMELGDVA</sequence>
<name>A0AAV2RB01_MEGNR</name>